<proteinExistence type="predicted"/>
<evidence type="ECO:0000313" key="2">
    <source>
        <dbReference type="Proteomes" id="UP000283295"/>
    </source>
</evidence>
<dbReference type="Proteomes" id="UP000283295">
    <property type="component" value="Unassembled WGS sequence"/>
</dbReference>
<evidence type="ECO:0000313" key="1">
    <source>
        <dbReference type="EMBL" id="RGS43005.1"/>
    </source>
</evidence>
<organism evidence="1 2">
    <name type="scientific">Coprococcus eutactus</name>
    <dbReference type="NCBI Taxonomy" id="33043"/>
    <lineage>
        <taxon>Bacteria</taxon>
        <taxon>Bacillati</taxon>
        <taxon>Bacillota</taxon>
        <taxon>Clostridia</taxon>
        <taxon>Lachnospirales</taxon>
        <taxon>Lachnospiraceae</taxon>
        <taxon>Coprococcus</taxon>
    </lineage>
</organism>
<accession>A0A412ISC8</accession>
<sequence length="119" mass="13421">MSDITLPDSLQYIGDYAFNDALRNVSLKIPSTVKEIGKRAFYRRVTPAYGGYLSLIVEPGSYAYDYAKKNALSMDLGETTILYTTCMNGDHDWRVIVDKDPTCTEDGQSHEQCYACKRT</sequence>
<dbReference type="InterPro" id="IPR026906">
    <property type="entry name" value="LRR_5"/>
</dbReference>
<comment type="caution">
    <text evidence="1">The sequence shown here is derived from an EMBL/GenBank/DDBJ whole genome shotgun (WGS) entry which is preliminary data.</text>
</comment>
<dbReference type="OrthoDB" id="1814867at2"/>
<reference evidence="1 2" key="1">
    <citation type="submission" date="2018-08" db="EMBL/GenBank/DDBJ databases">
        <title>A genome reference for cultivated species of the human gut microbiota.</title>
        <authorList>
            <person name="Zou Y."/>
            <person name="Xue W."/>
            <person name="Luo G."/>
        </authorList>
    </citation>
    <scope>NUCLEOTIDE SEQUENCE [LARGE SCALE GENOMIC DNA]</scope>
    <source>
        <strain evidence="1 2">AF22-21</strain>
    </source>
</reference>
<protein>
    <recommendedName>
        <fullName evidence="3">Leucine-rich repeat domain-containing protein</fullName>
    </recommendedName>
</protein>
<name>A0A412ISC8_9FIRM</name>
<dbReference type="Gene3D" id="3.80.10.10">
    <property type="entry name" value="Ribonuclease Inhibitor"/>
    <property type="match status" value="1"/>
</dbReference>
<dbReference type="InterPro" id="IPR032675">
    <property type="entry name" value="LRR_dom_sf"/>
</dbReference>
<gene>
    <name evidence="1" type="ORF">DWX94_06485</name>
</gene>
<evidence type="ECO:0008006" key="3">
    <source>
        <dbReference type="Google" id="ProtNLM"/>
    </source>
</evidence>
<dbReference type="EMBL" id="QRVK01000012">
    <property type="protein sequence ID" value="RGS43005.1"/>
    <property type="molecule type" value="Genomic_DNA"/>
</dbReference>
<dbReference type="AlphaFoldDB" id="A0A412ISC8"/>
<dbReference type="Pfam" id="PF13306">
    <property type="entry name" value="LRR_5"/>
    <property type="match status" value="1"/>
</dbReference>